<comment type="caution">
    <text evidence="1">The sequence shown here is derived from an EMBL/GenBank/DDBJ whole genome shotgun (WGS) entry which is preliminary data.</text>
</comment>
<proteinExistence type="predicted"/>
<reference evidence="1" key="1">
    <citation type="journal article" date="2023" name="Plant Biotechnol. J.">
        <title>Chromosome-level wild Hevea brasiliensis genome provides new tools for genomic-assisted breeding and valuable loci to elevate rubber yield.</title>
        <authorList>
            <person name="Cheng H."/>
            <person name="Song X."/>
            <person name="Hu Y."/>
            <person name="Wu T."/>
            <person name="Yang Q."/>
            <person name="An Z."/>
            <person name="Feng S."/>
            <person name="Deng Z."/>
            <person name="Wu W."/>
            <person name="Zeng X."/>
            <person name="Tu M."/>
            <person name="Wang X."/>
            <person name="Huang H."/>
        </authorList>
    </citation>
    <scope>NUCLEOTIDE SEQUENCE</scope>
    <source>
        <strain evidence="1">MT/VB/25A 57/8</strain>
    </source>
</reference>
<dbReference type="PANTHER" id="PTHR33070">
    <property type="entry name" value="OS06G0725500 PROTEIN"/>
    <property type="match status" value="1"/>
</dbReference>
<accession>A0ABQ9NAL9</accession>
<dbReference type="Pfam" id="PF03087">
    <property type="entry name" value="BPS1"/>
    <property type="match status" value="1"/>
</dbReference>
<organism evidence="1 2">
    <name type="scientific">Hevea brasiliensis</name>
    <name type="common">Para rubber tree</name>
    <name type="synonym">Siphonia brasiliensis</name>
    <dbReference type="NCBI Taxonomy" id="3981"/>
    <lineage>
        <taxon>Eukaryota</taxon>
        <taxon>Viridiplantae</taxon>
        <taxon>Streptophyta</taxon>
        <taxon>Embryophyta</taxon>
        <taxon>Tracheophyta</taxon>
        <taxon>Spermatophyta</taxon>
        <taxon>Magnoliopsida</taxon>
        <taxon>eudicotyledons</taxon>
        <taxon>Gunneridae</taxon>
        <taxon>Pentapetalae</taxon>
        <taxon>rosids</taxon>
        <taxon>fabids</taxon>
        <taxon>Malpighiales</taxon>
        <taxon>Euphorbiaceae</taxon>
        <taxon>Crotonoideae</taxon>
        <taxon>Micrandreae</taxon>
        <taxon>Hevea</taxon>
    </lineage>
</organism>
<dbReference type="EMBL" id="JARPOI010000001">
    <property type="protein sequence ID" value="KAJ9189452.1"/>
    <property type="molecule type" value="Genomic_DNA"/>
</dbReference>
<evidence type="ECO:0000313" key="2">
    <source>
        <dbReference type="Proteomes" id="UP001174677"/>
    </source>
</evidence>
<sequence>MAKTLFHGHSDSLPSRPQLLMSQSDEHICSLRASEVTSPSSTSIAHKLNGLPYLHDYVDKKYLTSRKLAKKAIQKTLINLKGLENKYSFSCTDIITLSVLKSFLSSISGPKTQSKTTHWSLVSKLMLQRRVASKEEENEENEFVMVDDASLIGCKTACKYDNFMLMENVQSHLKNLELCIQNLEDGTQNLFRRMIKTRVSLLSILNLYL</sequence>
<dbReference type="InterPro" id="IPR004320">
    <property type="entry name" value="BPS1_pln"/>
</dbReference>
<keyword evidence="2" id="KW-1185">Reference proteome</keyword>
<protein>
    <submittedName>
        <fullName evidence="1">Uncharacterized protein</fullName>
    </submittedName>
</protein>
<evidence type="ECO:0000313" key="1">
    <source>
        <dbReference type="EMBL" id="KAJ9189452.1"/>
    </source>
</evidence>
<gene>
    <name evidence="1" type="ORF">P3X46_000745</name>
</gene>
<dbReference type="PANTHER" id="PTHR33070:SF129">
    <property type="entry name" value="DUF241 DOMAIN PROTEIN"/>
    <property type="match status" value="1"/>
</dbReference>
<name>A0ABQ9NAL9_HEVBR</name>
<dbReference type="Proteomes" id="UP001174677">
    <property type="component" value="Chromosome 1"/>
</dbReference>